<organism evidence="3 4">
    <name type="scientific">Bremerella volcania</name>
    <dbReference type="NCBI Taxonomy" id="2527984"/>
    <lineage>
        <taxon>Bacteria</taxon>
        <taxon>Pseudomonadati</taxon>
        <taxon>Planctomycetota</taxon>
        <taxon>Planctomycetia</taxon>
        <taxon>Pirellulales</taxon>
        <taxon>Pirellulaceae</taxon>
        <taxon>Bremerella</taxon>
    </lineage>
</organism>
<dbReference type="KEGG" id="bvo:Pan97_35470"/>
<keyword evidence="2" id="KW-0472">Membrane</keyword>
<evidence type="ECO:0000256" key="1">
    <source>
        <dbReference type="SAM" id="MobiDB-lite"/>
    </source>
</evidence>
<accession>A0A518CB92</accession>
<sequence length="71" mass="7954">MLTLIFVLFGLIAVLIVVALLIEYFPGRTRRDRRGSGTYWDGPDLIDHDHSDHSYDNGDGGWFDGGDVDVD</sequence>
<dbReference type="Proteomes" id="UP000318626">
    <property type="component" value="Chromosome"/>
</dbReference>
<evidence type="ECO:0000256" key="2">
    <source>
        <dbReference type="SAM" id="Phobius"/>
    </source>
</evidence>
<feature type="region of interest" description="Disordered" evidence="1">
    <location>
        <begin position="51"/>
        <end position="71"/>
    </location>
</feature>
<reference evidence="4" key="1">
    <citation type="submission" date="2019-02" db="EMBL/GenBank/DDBJ databases">
        <title>Deep-cultivation of Planctomycetes and their phenomic and genomic characterization uncovers novel biology.</title>
        <authorList>
            <person name="Wiegand S."/>
            <person name="Jogler M."/>
            <person name="Boedeker C."/>
            <person name="Pinto D."/>
            <person name="Vollmers J."/>
            <person name="Rivas-Marin E."/>
            <person name="Kohn T."/>
            <person name="Peeters S.H."/>
            <person name="Heuer A."/>
            <person name="Rast P."/>
            <person name="Oberbeckmann S."/>
            <person name="Bunk B."/>
            <person name="Jeske O."/>
            <person name="Meyerdierks A."/>
            <person name="Storesund J.E."/>
            <person name="Kallscheuer N."/>
            <person name="Luecker S."/>
            <person name="Lage O.M."/>
            <person name="Pohl T."/>
            <person name="Merkel B.J."/>
            <person name="Hornburger P."/>
            <person name="Mueller R.-W."/>
            <person name="Bruemmer F."/>
            <person name="Labrenz M."/>
            <person name="Spormann A.M."/>
            <person name="Op den Camp H."/>
            <person name="Overmann J."/>
            <person name="Amann R."/>
            <person name="Jetten M.S.M."/>
            <person name="Mascher T."/>
            <person name="Medema M.H."/>
            <person name="Devos D.P."/>
            <person name="Kaster A.-K."/>
            <person name="Ovreas L."/>
            <person name="Rohde M."/>
            <person name="Galperin M.Y."/>
            <person name="Jogler C."/>
        </authorList>
    </citation>
    <scope>NUCLEOTIDE SEQUENCE [LARGE SCALE GENOMIC DNA]</scope>
    <source>
        <strain evidence="4">Pan97</strain>
    </source>
</reference>
<keyword evidence="4" id="KW-1185">Reference proteome</keyword>
<name>A0A518CB92_9BACT</name>
<dbReference type="AlphaFoldDB" id="A0A518CB92"/>
<keyword evidence="2" id="KW-1133">Transmembrane helix</keyword>
<protein>
    <submittedName>
        <fullName evidence="3">Uncharacterized protein</fullName>
    </submittedName>
</protein>
<dbReference type="EMBL" id="CP036289">
    <property type="protein sequence ID" value="QDU76497.1"/>
    <property type="molecule type" value="Genomic_DNA"/>
</dbReference>
<dbReference type="RefSeq" id="WP_144974644.1">
    <property type="nucleotide sequence ID" value="NZ_CP036289.1"/>
</dbReference>
<feature type="transmembrane region" description="Helical" evidence="2">
    <location>
        <begin position="6"/>
        <end position="25"/>
    </location>
</feature>
<evidence type="ECO:0000313" key="3">
    <source>
        <dbReference type="EMBL" id="QDU76497.1"/>
    </source>
</evidence>
<evidence type="ECO:0000313" key="4">
    <source>
        <dbReference type="Proteomes" id="UP000318626"/>
    </source>
</evidence>
<gene>
    <name evidence="3" type="ORF">Pan97_35470</name>
</gene>
<keyword evidence="2" id="KW-0812">Transmembrane</keyword>
<proteinExistence type="predicted"/>